<keyword evidence="4 15" id="KW-0285">Flavoprotein</keyword>
<dbReference type="SUPFAM" id="SSF82114">
    <property type="entry name" value="Riboflavin kinase-like"/>
    <property type="match status" value="1"/>
</dbReference>
<evidence type="ECO:0000256" key="7">
    <source>
        <dbReference type="ARBA" id="ARBA00022695"/>
    </source>
</evidence>
<evidence type="ECO:0000256" key="15">
    <source>
        <dbReference type="PIRNR" id="PIRNR004491"/>
    </source>
</evidence>
<evidence type="ECO:0000256" key="5">
    <source>
        <dbReference type="ARBA" id="ARBA00022643"/>
    </source>
</evidence>
<dbReference type="GO" id="GO:0006747">
    <property type="term" value="P:FAD biosynthetic process"/>
    <property type="evidence" value="ECO:0007669"/>
    <property type="project" value="UniProtKB-UniRule"/>
</dbReference>
<dbReference type="PIRSF" id="PIRSF004491">
    <property type="entry name" value="FAD_Synth"/>
    <property type="match status" value="1"/>
</dbReference>
<dbReference type="GO" id="GO:0009398">
    <property type="term" value="P:FMN biosynthetic process"/>
    <property type="evidence" value="ECO:0007669"/>
    <property type="project" value="UniProtKB-UniRule"/>
</dbReference>
<sequence>MELIRGLHNLRPRHRGAVATIGNFDGVHRGHQAMLAQLQAQAACLGGVNTLITFEPHPLEFFRPDIAPSRLTSLRDKLDALQEHGVERVLCLRFDGALASIPAEQFVQRILIDGLGVRYLLVGDDFRFGAGRRGDFSLLAQAAKQHDFELEQMGTVAASGQRISSTRVREALAAGELELAGDLLGRPYCMSGRVIRGQALGRNLGYPTANIGFGGRHPPMTGIFAVRVHGLDKVYNGAASLGYRPTVNGKQPLLEVYLLDFEGDLYGRHLRVEFCARLREEERFESLEALTQQIAADTEQVRRYFANEQQHFTTPR</sequence>
<comment type="catalytic activity">
    <reaction evidence="14 15">
        <text>FMN + ATP + H(+) = FAD + diphosphate</text>
        <dbReference type="Rhea" id="RHEA:17237"/>
        <dbReference type="ChEBI" id="CHEBI:15378"/>
        <dbReference type="ChEBI" id="CHEBI:30616"/>
        <dbReference type="ChEBI" id="CHEBI:33019"/>
        <dbReference type="ChEBI" id="CHEBI:57692"/>
        <dbReference type="ChEBI" id="CHEBI:58210"/>
        <dbReference type="EC" id="2.7.7.2"/>
    </reaction>
</comment>
<dbReference type="CDD" id="cd02064">
    <property type="entry name" value="FAD_synthetase_N"/>
    <property type="match status" value="1"/>
</dbReference>
<dbReference type="InterPro" id="IPR014729">
    <property type="entry name" value="Rossmann-like_a/b/a_fold"/>
</dbReference>
<dbReference type="PANTHER" id="PTHR22749">
    <property type="entry name" value="RIBOFLAVIN KINASE/FMN ADENYLYLTRANSFERASE"/>
    <property type="match status" value="1"/>
</dbReference>
<keyword evidence="8 15" id="KW-0547">Nucleotide-binding</keyword>
<dbReference type="Pfam" id="PF01687">
    <property type="entry name" value="Flavokinase"/>
    <property type="match status" value="1"/>
</dbReference>
<evidence type="ECO:0000256" key="10">
    <source>
        <dbReference type="ARBA" id="ARBA00022827"/>
    </source>
</evidence>
<comment type="similarity">
    <text evidence="15">Belongs to the ribF family.</text>
</comment>
<dbReference type="FunFam" id="2.40.30.30:FF:000003">
    <property type="entry name" value="Riboflavin biosynthesis protein"/>
    <property type="match status" value="1"/>
</dbReference>
<dbReference type="Gene3D" id="2.40.30.30">
    <property type="entry name" value="Riboflavin kinase-like"/>
    <property type="match status" value="1"/>
</dbReference>
<comment type="pathway">
    <text evidence="2 15">Cofactor biosynthesis; FAD biosynthesis; FAD from FMN: step 1/1.</text>
</comment>
<dbReference type="NCBIfam" id="NF004159">
    <property type="entry name" value="PRK05627.1-2"/>
    <property type="match status" value="1"/>
</dbReference>
<dbReference type="GO" id="GO:0009231">
    <property type="term" value="P:riboflavin biosynthetic process"/>
    <property type="evidence" value="ECO:0007669"/>
    <property type="project" value="InterPro"/>
</dbReference>
<dbReference type="OrthoDB" id="9803667at2"/>
<accession>A0A3E0X183</accession>
<dbReference type="UniPathway" id="UPA00277">
    <property type="reaction ID" value="UER00407"/>
</dbReference>
<dbReference type="NCBIfam" id="NF004163">
    <property type="entry name" value="PRK05627.1-6"/>
    <property type="match status" value="1"/>
</dbReference>
<name>A0A3E0X183_9GAMM</name>
<dbReference type="InterPro" id="IPR023465">
    <property type="entry name" value="Riboflavin_kinase_dom_sf"/>
</dbReference>
<comment type="pathway">
    <text evidence="3 15">Cofactor biosynthesis; FMN biosynthesis; FMN from riboflavin (ATP route): step 1/1.</text>
</comment>
<evidence type="ECO:0000256" key="1">
    <source>
        <dbReference type="ARBA" id="ARBA00002121"/>
    </source>
</evidence>
<evidence type="ECO:0000256" key="12">
    <source>
        <dbReference type="ARBA" id="ARBA00023268"/>
    </source>
</evidence>
<dbReference type="RefSeq" id="WP_116301639.1">
    <property type="nucleotide sequence ID" value="NZ_NFZV01000005.1"/>
</dbReference>
<keyword evidence="11 15" id="KW-0067">ATP-binding</keyword>
<keyword evidence="5 15" id="KW-0288">FMN</keyword>
<dbReference type="EC" id="2.7.1.26" evidence="15"/>
<dbReference type="GO" id="GO:0005524">
    <property type="term" value="F:ATP binding"/>
    <property type="evidence" value="ECO:0007669"/>
    <property type="project" value="UniProtKB-UniRule"/>
</dbReference>
<evidence type="ECO:0000259" key="16">
    <source>
        <dbReference type="SMART" id="SM00904"/>
    </source>
</evidence>
<comment type="function">
    <text evidence="1">Catalyzes the phosphorylation of riboflavin to FMN followed by the adenylation of FMN to FAD.</text>
</comment>
<dbReference type="AlphaFoldDB" id="A0A3E0X183"/>
<dbReference type="NCBIfam" id="TIGR00083">
    <property type="entry name" value="ribF"/>
    <property type="match status" value="1"/>
</dbReference>
<evidence type="ECO:0000313" key="18">
    <source>
        <dbReference type="Proteomes" id="UP000256763"/>
    </source>
</evidence>
<keyword evidence="18" id="KW-1185">Reference proteome</keyword>
<evidence type="ECO:0000256" key="3">
    <source>
        <dbReference type="ARBA" id="ARBA00005201"/>
    </source>
</evidence>
<dbReference type="EMBL" id="NFZW01000006">
    <property type="protein sequence ID" value="RFA37927.1"/>
    <property type="molecule type" value="Genomic_DNA"/>
</dbReference>
<dbReference type="InterPro" id="IPR015864">
    <property type="entry name" value="FAD_synthase"/>
</dbReference>
<keyword evidence="10 15" id="KW-0274">FAD</keyword>
<proteinExistence type="inferred from homology"/>
<dbReference type="GO" id="GO:0008531">
    <property type="term" value="F:riboflavin kinase activity"/>
    <property type="evidence" value="ECO:0007669"/>
    <property type="project" value="UniProtKB-UniRule"/>
</dbReference>
<keyword evidence="6 15" id="KW-0808">Transferase</keyword>
<evidence type="ECO:0000256" key="6">
    <source>
        <dbReference type="ARBA" id="ARBA00022679"/>
    </source>
</evidence>
<dbReference type="FunFam" id="3.40.50.620:FF:000021">
    <property type="entry name" value="Riboflavin biosynthesis protein"/>
    <property type="match status" value="1"/>
</dbReference>
<comment type="caution">
    <text evidence="17">The sequence shown here is derived from an EMBL/GenBank/DDBJ whole genome shotgun (WGS) entry which is preliminary data.</text>
</comment>
<gene>
    <name evidence="17" type="ORF">CAL65_08420</name>
</gene>
<dbReference type="NCBIfam" id="NF004160">
    <property type="entry name" value="PRK05627.1-3"/>
    <property type="match status" value="1"/>
</dbReference>
<feature type="domain" description="Riboflavin kinase" evidence="16">
    <location>
        <begin position="183"/>
        <end position="306"/>
    </location>
</feature>
<evidence type="ECO:0000256" key="13">
    <source>
        <dbReference type="ARBA" id="ARBA00047880"/>
    </source>
</evidence>
<evidence type="ECO:0000313" key="17">
    <source>
        <dbReference type="EMBL" id="RFA37927.1"/>
    </source>
</evidence>
<dbReference type="Gene3D" id="3.40.50.620">
    <property type="entry name" value="HUPs"/>
    <property type="match status" value="1"/>
</dbReference>
<evidence type="ECO:0000256" key="14">
    <source>
        <dbReference type="ARBA" id="ARBA00049494"/>
    </source>
</evidence>
<comment type="catalytic activity">
    <reaction evidence="13 15">
        <text>riboflavin + ATP = FMN + ADP + H(+)</text>
        <dbReference type="Rhea" id="RHEA:14357"/>
        <dbReference type="ChEBI" id="CHEBI:15378"/>
        <dbReference type="ChEBI" id="CHEBI:30616"/>
        <dbReference type="ChEBI" id="CHEBI:57986"/>
        <dbReference type="ChEBI" id="CHEBI:58210"/>
        <dbReference type="ChEBI" id="CHEBI:456216"/>
        <dbReference type="EC" id="2.7.1.26"/>
    </reaction>
</comment>
<dbReference type="Proteomes" id="UP000256763">
    <property type="component" value="Unassembled WGS sequence"/>
</dbReference>
<dbReference type="UniPathway" id="UPA00276">
    <property type="reaction ID" value="UER00406"/>
</dbReference>
<dbReference type="PANTHER" id="PTHR22749:SF6">
    <property type="entry name" value="RIBOFLAVIN KINASE"/>
    <property type="match status" value="1"/>
</dbReference>
<evidence type="ECO:0000256" key="4">
    <source>
        <dbReference type="ARBA" id="ARBA00022630"/>
    </source>
</evidence>
<evidence type="ECO:0000256" key="8">
    <source>
        <dbReference type="ARBA" id="ARBA00022741"/>
    </source>
</evidence>
<dbReference type="SUPFAM" id="SSF52374">
    <property type="entry name" value="Nucleotidylyl transferase"/>
    <property type="match status" value="1"/>
</dbReference>
<dbReference type="InterPro" id="IPR002606">
    <property type="entry name" value="Riboflavin_kinase_bac"/>
</dbReference>
<organism evidence="17 18">
    <name type="scientific">Alkalilimnicola ehrlichii</name>
    <dbReference type="NCBI Taxonomy" id="351052"/>
    <lineage>
        <taxon>Bacteria</taxon>
        <taxon>Pseudomonadati</taxon>
        <taxon>Pseudomonadota</taxon>
        <taxon>Gammaproteobacteria</taxon>
        <taxon>Chromatiales</taxon>
        <taxon>Ectothiorhodospiraceae</taxon>
        <taxon>Alkalilimnicola</taxon>
    </lineage>
</organism>
<protein>
    <recommendedName>
        <fullName evidence="15">Riboflavin biosynthesis protein</fullName>
    </recommendedName>
    <domain>
        <recommendedName>
            <fullName evidence="15">Riboflavin kinase</fullName>
            <ecNumber evidence="15">2.7.1.26</ecNumber>
        </recommendedName>
        <alternativeName>
            <fullName evidence="15">Flavokinase</fullName>
        </alternativeName>
    </domain>
    <domain>
        <recommendedName>
            <fullName evidence="15">FMN adenylyltransferase</fullName>
            <ecNumber evidence="15">2.7.7.2</ecNumber>
        </recommendedName>
        <alternativeName>
            <fullName evidence="15">FAD pyrophosphorylase</fullName>
        </alternativeName>
        <alternativeName>
            <fullName evidence="15">FAD synthase</fullName>
        </alternativeName>
    </domain>
</protein>
<dbReference type="GO" id="GO:0003919">
    <property type="term" value="F:FMN adenylyltransferase activity"/>
    <property type="evidence" value="ECO:0007669"/>
    <property type="project" value="UniProtKB-UniRule"/>
</dbReference>
<evidence type="ECO:0000256" key="2">
    <source>
        <dbReference type="ARBA" id="ARBA00004726"/>
    </source>
</evidence>
<dbReference type="Pfam" id="PF06574">
    <property type="entry name" value="FAD_syn"/>
    <property type="match status" value="1"/>
</dbReference>
<keyword evidence="9 15" id="KW-0418">Kinase</keyword>
<keyword evidence="12" id="KW-0511">Multifunctional enzyme</keyword>
<dbReference type="SMART" id="SM00904">
    <property type="entry name" value="Flavokinase"/>
    <property type="match status" value="1"/>
</dbReference>
<keyword evidence="7 15" id="KW-0548">Nucleotidyltransferase</keyword>
<reference evidence="18" key="1">
    <citation type="submission" date="2017-05" db="EMBL/GenBank/DDBJ databases">
        <authorList>
            <person name="Sharma S."/>
            <person name="Sidhu C."/>
            <person name="Pinnaka A.K."/>
        </authorList>
    </citation>
    <scope>NUCLEOTIDE SEQUENCE [LARGE SCALE GENOMIC DNA]</scope>
    <source>
        <strain evidence="18">AK93</strain>
    </source>
</reference>
<dbReference type="EC" id="2.7.7.2" evidence="15"/>
<dbReference type="InterPro" id="IPR023468">
    <property type="entry name" value="Riboflavin_kinase"/>
</dbReference>
<dbReference type="InterPro" id="IPR015865">
    <property type="entry name" value="Riboflavin_kinase_bac/euk"/>
</dbReference>
<evidence type="ECO:0000256" key="9">
    <source>
        <dbReference type="ARBA" id="ARBA00022777"/>
    </source>
</evidence>
<evidence type="ECO:0000256" key="11">
    <source>
        <dbReference type="ARBA" id="ARBA00022840"/>
    </source>
</evidence>